<sequence length="107" mass="11799">MDQTRARATKKGNGKDSKRFITILSPRDPSRWPPSISIAAGIVGAFQFTLVDFILLVRLGVVNMAILFDDISPDRVTFAHRTRALSRIALSNFIVPSLFSTTADYSA</sequence>
<evidence type="ECO:0000256" key="1">
    <source>
        <dbReference type="SAM" id="Phobius"/>
    </source>
</evidence>
<keyword evidence="1" id="KW-0812">Transmembrane</keyword>
<dbReference type="EMBL" id="KN819378">
    <property type="protein sequence ID" value="KIJ11488.1"/>
    <property type="molecule type" value="Genomic_DNA"/>
</dbReference>
<organism evidence="2 3">
    <name type="scientific">Paxillus involutus ATCC 200175</name>
    <dbReference type="NCBI Taxonomy" id="664439"/>
    <lineage>
        <taxon>Eukaryota</taxon>
        <taxon>Fungi</taxon>
        <taxon>Dikarya</taxon>
        <taxon>Basidiomycota</taxon>
        <taxon>Agaricomycotina</taxon>
        <taxon>Agaricomycetes</taxon>
        <taxon>Agaricomycetidae</taxon>
        <taxon>Boletales</taxon>
        <taxon>Paxilineae</taxon>
        <taxon>Paxillaceae</taxon>
        <taxon>Paxillus</taxon>
    </lineage>
</organism>
<name>A0A0C9TLG1_PAXIN</name>
<gene>
    <name evidence="2" type="ORF">PAXINDRAFT_101643</name>
</gene>
<accession>A0A0C9TLG1</accession>
<proteinExistence type="predicted"/>
<evidence type="ECO:0000313" key="3">
    <source>
        <dbReference type="Proteomes" id="UP000053647"/>
    </source>
</evidence>
<feature type="transmembrane region" description="Helical" evidence="1">
    <location>
        <begin position="36"/>
        <end position="57"/>
    </location>
</feature>
<protein>
    <submittedName>
        <fullName evidence="2">Uncharacterized protein</fullName>
    </submittedName>
</protein>
<dbReference type="HOGENOM" id="CLU_2210806_0_0_1"/>
<evidence type="ECO:0000313" key="2">
    <source>
        <dbReference type="EMBL" id="KIJ11488.1"/>
    </source>
</evidence>
<keyword evidence="1" id="KW-0472">Membrane</keyword>
<keyword evidence="1" id="KW-1133">Transmembrane helix</keyword>
<keyword evidence="3" id="KW-1185">Reference proteome</keyword>
<dbReference type="AlphaFoldDB" id="A0A0C9TLG1"/>
<dbReference type="Proteomes" id="UP000053647">
    <property type="component" value="Unassembled WGS sequence"/>
</dbReference>
<reference evidence="2 3" key="1">
    <citation type="submission" date="2014-06" db="EMBL/GenBank/DDBJ databases">
        <authorList>
            <consortium name="DOE Joint Genome Institute"/>
            <person name="Kuo A."/>
            <person name="Kohler A."/>
            <person name="Nagy L.G."/>
            <person name="Floudas D."/>
            <person name="Copeland A."/>
            <person name="Barry K.W."/>
            <person name="Cichocki N."/>
            <person name="Veneault-Fourrey C."/>
            <person name="LaButti K."/>
            <person name="Lindquist E.A."/>
            <person name="Lipzen A."/>
            <person name="Lundell T."/>
            <person name="Morin E."/>
            <person name="Murat C."/>
            <person name="Sun H."/>
            <person name="Tunlid A."/>
            <person name="Henrissat B."/>
            <person name="Grigoriev I.V."/>
            <person name="Hibbett D.S."/>
            <person name="Martin F."/>
            <person name="Nordberg H.P."/>
            <person name="Cantor M.N."/>
            <person name="Hua S.X."/>
        </authorList>
    </citation>
    <scope>NUCLEOTIDE SEQUENCE [LARGE SCALE GENOMIC DNA]</scope>
    <source>
        <strain evidence="2 3">ATCC 200175</strain>
    </source>
</reference>
<reference evidence="3" key="2">
    <citation type="submission" date="2015-01" db="EMBL/GenBank/DDBJ databases">
        <title>Evolutionary Origins and Diversification of the Mycorrhizal Mutualists.</title>
        <authorList>
            <consortium name="DOE Joint Genome Institute"/>
            <consortium name="Mycorrhizal Genomics Consortium"/>
            <person name="Kohler A."/>
            <person name="Kuo A."/>
            <person name="Nagy L.G."/>
            <person name="Floudas D."/>
            <person name="Copeland A."/>
            <person name="Barry K.W."/>
            <person name="Cichocki N."/>
            <person name="Veneault-Fourrey C."/>
            <person name="LaButti K."/>
            <person name="Lindquist E.A."/>
            <person name="Lipzen A."/>
            <person name="Lundell T."/>
            <person name="Morin E."/>
            <person name="Murat C."/>
            <person name="Riley R."/>
            <person name="Ohm R."/>
            <person name="Sun H."/>
            <person name="Tunlid A."/>
            <person name="Henrissat B."/>
            <person name="Grigoriev I.V."/>
            <person name="Hibbett D.S."/>
            <person name="Martin F."/>
        </authorList>
    </citation>
    <scope>NUCLEOTIDE SEQUENCE [LARGE SCALE GENOMIC DNA]</scope>
    <source>
        <strain evidence="3">ATCC 200175</strain>
    </source>
</reference>